<dbReference type="Pfam" id="PF26121">
    <property type="entry name" value="HTH_CDT1"/>
    <property type="match status" value="1"/>
</dbReference>
<dbReference type="InterPro" id="IPR032054">
    <property type="entry name" value="Cdt1_C"/>
</dbReference>
<evidence type="ECO:0000256" key="1">
    <source>
        <dbReference type="ARBA" id="ARBA00008356"/>
    </source>
</evidence>
<comment type="similarity">
    <text evidence="1">Belongs to the Cdt1 family.</text>
</comment>
<dbReference type="Pfam" id="PF16679">
    <property type="entry name" value="CDT1_C"/>
    <property type="match status" value="1"/>
</dbReference>
<comment type="caution">
    <text evidence="5">The sequence shown here is derived from an EMBL/GenBank/DDBJ whole genome shotgun (WGS) entry which is preliminary data.</text>
</comment>
<evidence type="ECO:0000256" key="3">
    <source>
        <dbReference type="SAM" id="MobiDB-lite"/>
    </source>
</evidence>
<feature type="region of interest" description="Disordered" evidence="3">
    <location>
        <begin position="1"/>
        <end position="153"/>
    </location>
</feature>
<keyword evidence="6" id="KW-1185">Reference proteome</keyword>
<protein>
    <recommendedName>
        <fullName evidence="4">DNA replication factor Cdt1 C-terminal domain-containing protein</fullName>
    </recommendedName>
</protein>
<dbReference type="AlphaFoldDB" id="A0A2A9PHQ2"/>
<dbReference type="OrthoDB" id="341730at2759"/>
<dbReference type="EMBL" id="LAZP02000131">
    <property type="protein sequence ID" value="PFH60413.1"/>
    <property type="molecule type" value="Genomic_DNA"/>
</dbReference>
<feature type="domain" description="DNA replication factor Cdt1 C-terminal" evidence="4">
    <location>
        <begin position="378"/>
        <end position="475"/>
    </location>
</feature>
<name>A0A2A9PHQ2_OPHUN</name>
<dbReference type="Proteomes" id="UP000037136">
    <property type="component" value="Unassembled WGS sequence"/>
</dbReference>
<sequence>MPRPARRRQAQPALSQDAHSIEAFTRVSKGPVSKVHVSSRDKLAVGTATEAPATRKRKAAFTQDVQQDGIARRTQSFPPSSDEDEIRRRASLKRHCRRDDTPPQPQPRAKPAPKGKRVAKVPPSGVERAHRPSQSTILAEARRRGSTCRRPRIGAEAGLASRLKKSVDRSLPSHFAELVDLNRALLRTVVLHMAHNGRNAPLDVSSAIPNISRTWGKRKVTVADIRRCIAVQSYACEPGAASPLIVSNYGRGRICIELAPDRHGVVVDEERLCTQFRENLGTLCARRAVDDAIELDKDTDTDGDTKMDTDVDVLLQGLSIADLPQAAVADVAASAKTDLMLVKGQRALSQLKGGLVAKQQEREGKQQAHQVGQGSKMSLLERLRAKQLARANEPLPPTAEALQRRAALHRVGEVAATISMLSLSMPLSGRQAFTMAALSQKLRDSQRMPMSDDEAVACVRLIATEVAPEWLRLLRLGGRDNVVVQRGGQPTDPMLEDRVQRLLAA</sequence>
<keyword evidence="2" id="KW-0131">Cell cycle</keyword>
<proteinExistence type="inferred from homology"/>
<evidence type="ECO:0000313" key="5">
    <source>
        <dbReference type="EMBL" id="PFH60413.1"/>
    </source>
</evidence>
<organism evidence="5 6">
    <name type="scientific">Ophiocordyceps unilateralis</name>
    <name type="common">Zombie-ant fungus</name>
    <name type="synonym">Torrubia unilateralis</name>
    <dbReference type="NCBI Taxonomy" id="268505"/>
    <lineage>
        <taxon>Eukaryota</taxon>
        <taxon>Fungi</taxon>
        <taxon>Dikarya</taxon>
        <taxon>Ascomycota</taxon>
        <taxon>Pezizomycotina</taxon>
        <taxon>Sordariomycetes</taxon>
        <taxon>Hypocreomycetidae</taxon>
        <taxon>Hypocreales</taxon>
        <taxon>Ophiocordycipitaceae</taxon>
        <taxon>Ophiocordyceps</taxon>
    </lineage>
</organism>
<evidence type="ECO:0000313" key="6">
    <source>
        <dbReference type="Proteomes" id="UP000037136"/>
    </source>
</evidence>
<evidence type="ECO:0000259" key="4">
    <source>
        <dbReference type="Pfam" id="PF16679"/>
    </source>
</evidence>
<gene>
    <name evidence="5" type="ORF">XA68_11035</name>
</gene>
<evidence type="ECO:0000256" key="2">
    <source>
        <dbReference type="ARBA" id="ARBA00023306"/>
    </source>
</evidence>
<dbReference type="InterPro" id="IPR038090">
    <property type="entry name" value="Cdt1_C_WH_dom_sf"/>
</dbReference>
<dbReference type="STRING" id="268505.A0A2A9PHQ2"/>
<reference evidence="5 6" key="2">
    <citation type="journal article" date="2017" name="Sci. Rep.">
        <title>Ant-infecting Ophiocordyceps genomes reveal a high diversity of potential behavioral manipulation genes and a possible major role for enterotoxins.</title>
        <authorList>
            <person name="de Bekker C."/>
            <person name="Ohm R.A."/>
            <person name="Evans H.C."/>
            <person name="Brachmann A."/>
            <person name="Hughes D.P."/>
        </authorList>
    </citation>
    <scope>NUCLEOTIDE SEQUENCE [LARGE SCALE GENOMIC DNA]</scope>
    <source>
        <strain evidence="5 6">SC16a</strain>
    </source>
</reference>
<accession>A0A2A9PHQ2</accession>
<dbReference type="Gene3D" id="1.10.10.1420">
    <property type="entry name" value="DNA replication factor Cdt1, C-terminal WH domain"/>
    <property type="match status" value="1"/>
</dbReference>
<reference evidence="5 6" key="1">
    <citation type="journal article" date="2015" name="BMC Genomics">
        <title>Gene expression during zombie ant biting behavior reflects the complexity underlying fungal parasitic behavioral manipulation.</title>
        <authorList>
            <person name="de Bekker C."/>
            <person name="Ohm R.A."/>
            <person name="Loreto R.G."/>
            <person name="Sebastian A."/>
            <person name="Albert I."/>
            <person name="Merrow M."/>
            <person name="Brachmann A."/>
            <person name="Hughes D.P."/>
        </authorList>
    </citation>
    <scope>NUCLEOTIDE SEQUENCE [LARGE SCALE GENOMIC DNA]</scope>
    <source>
        <strain evidence="5 6">SC16a</strain>
    </source>
</reference>